<dbReference type="InterPro" id="IPR000719">
    <property type="entry name" value="Prot_kinase_dom"/>
</dbReference>
<reference evidence="4" key="1">
    <citation type="submission" date="2019-10" db="EMBL/GenBank/DDBJ databases">
        <title>Conservation and host-specific expression of non-tandemly repeated heterogenous ribosome RNA gene in arbuscular mycorrhizal fungi.</title>
        <authorList>
            <person name="Maeda T."/>
            <person name="Kobayashi Y."/>
            <person name="Nakagawa T."/>
            <person name="Ezawa T."/>
            <person name="Yamaguchi K."/>
            <person name="Bino T."/>
            <person name="Nishimoto Y."/>
            <person name="Shigenobu S."/>
            <person name="Kawaguchi M."/>
        </authorList>
    </citation>
    <scope>NUCLEOTIDE SEQUENCE</scope>
    <source>
        <strain evidence="4">HR1</strain>
    </source>
</reference>
<dbReference type="GO" id="GO:0004672">
    <property type="term" value="F:protein kinase activity"/>
    <property type="evidence" value="ECO:0007669"/>
    <property type="project" value="InterPro"/>
</dbReference>
<evidence type="ECO:0000259" key="3">
    <source>
        <dbReference type="PROSITE" id="PS50011"/>
    </source>
</evidence>
<sequence>MDTYSELIGIKEIGNNCLTTAIWKEGPLYCFGSHEEWIRNSYKEVVLRFLYDTQNITDEFTNKVESYLLGHDDHDYNYYRNNYYGHNYYGISQNPDTKVYILVFNDKYPDYYCGKCGDKYTRRKKQLKYDGDDAVFEWIPYSELINIREIGNNCLTTMVWKKGPLYCKYYEGKNEWMRKSYEDVVLRFLYDTQNITDELNKIESYLLNKKWYNIKYEWYGISQNPNTKVYILAFSNAYLYYYCKKCEKQLKVKTKDDTVFEWIQYNEFIEIKETGKDSRAIWKKGTLCYNTNDDKLIRESYKKVYLKYLYNIVDITDEFLNMVESFLKNGRSYGISQNPDTKVYILIFDNNDNRYFDRYWTDGNAKVDDFIQKLQSKINKDNDTFFGWIPYNKFIEINEEDRESGFATAILKFGPSFYNTKEIIMKKLYEKVYLKKYLHGSNEIELHLKNGFVFGISQNPDTKDYIWIFNNKYFEEYCEKCSNRYEDKDNKWCNSCQINYLKNNFTNWTSGNNKLDEFIQQIQLKINNYYDSIFEWIPYHELININEIRKGIFTAMWKDGSLCYSKIERKYKRKLNEKVLIKCLYNSQNINNLSLNEIAYSIEESYGVSQNPNTKDFILILQFKYYCENCGEKYNNQFEIDSKNCMSCQTNHESNKIKDLIQEIRLNVNHESNMIFEWISYDQLVDVKEIGKGGFSTVYSAIWKDGLLTYNGTRNSKYWNRESNTKVALKCLHNSQNFLDKFIDEVKAYPNQKIKNILEIYGVSQNPQTKDYIMVFKYAEGGNLNKNYNLNWQKGLKILSEIINGLGRIHQKHLVHHDLHAGNILIMSDEYDACISDMGLCRKIDDINETSIYGVMPYVAPEVLLKGKLYTQAADIYSFVNRPNYIEIKEIVGSFQNYHYYKFVKLEKTREKKFLSIKNNQSTIHTQAIYTSRLLNPFIKNLSKYDDISNDNNMFDKVKSVLNIK</sequence>
<dbReference type="InterPro" id="IPR011009">
    <property type="entry name" value="Kinase-like_dom_sf"/>
</dbReference>
<keyword evidence="2" id="KW-0067">ATP-binding</keyword>
<dbReference type="SUPFAM" id="SSF56112">
    <property type="entry name" value="Protein kinase-like (PK-like)"/>
    <property type="match status" value="1"/>
</dbReference>
<comment type="caution">
    <text evidence="4">The sequence shown here is derived from an EMBL/GenBank/DDBJ whole genome shotgun (WGS) entry which is preliminary data.</text>
</comment>
<protein>
    <submittedName>
        <fullName evidence="4">Kinase-like domain-containing protein</fullName>
    </submittedName>
</protein>
<name>A0A8H3LUV0_9GLOM</name>
<dbReference type="Gene3D" id="1.10.510.10">
    <property type="entry name" value="Transferase(Phosphotransferase) domain 1"/>
    <property type="match status" value="1"/>
</dbReference>
<dbReference type="GO" id="GO:0005524">
    <property type="term" value="F:ATP binding"/>
    <property type="evidence" value="ECO:0007669"/>
    <property type="project" value="UniProtKB-KW"/>
</dbReference>
<evidence type="ECO:0000256" key="1">
    <source>
        <dbReference type="ARBA" id="ARBA00022741"/>
    </source>
</evidence>
<dbReference type="OrthoDB" id="2313785at2759"/>
<dbReference type="PANTHER" id="PTHR24418">
    <property type="entry name" value="TYROSINE-PROTEIN KINASE"/>
    <property type="match status" value="1"/>
</dbReference>
<dbReference type="AlphaFoldDB" id="A0A8H3LUV0"/>
<dbReference type="CDD" id="cd00180">
    <property type="entry name" value="PKc"/>
    <property type="match status" value="1"/>
</dbReference>
<dbReference type="PROSITE" id="PS50011">
    <property type="entry name" value="PROTEIN_KINASE_DOM"/>
    <property type="match status" value="1"/>
</dbReference>
<keyword evidence="4" id="KW-0808">Transferase</keyword>
<dbReference type="Pfam" id="PF07714">
    <property type="entry name" value="PK_Tyr_Ser-Thr"/>
    <property type="match status" value="1"/>
</dbReference>
<evidence type="ECO:0000256" key="2">
    <source>
        <dbReference type="ARBA" id="ARBA00022840"/>
    </source>
</evidence>
<dbReference type="Proteomes" id="UP000615446">
    <property type="component" value="Unassembled WGS sequence"/>
</dbReference>
<keyword evidence="1" id="KW-0547">Nucleotide-binding</keyword>
<dbReference type="InterPro" id="IPR001245">
    <property type="entry name" value="Ser-Thr/Tyr_kinase_cat_dom"/>
</dbReference>
<accession>A0A8H3LUV0</accession>
<proteinExistence type="predicted"/>
<dbReference type="InterPro" id="IPR050198">
    <property type="entry name" value="Non-receptor_tyrosine_kinases"/>
</dbReference>
<evidence type="ECO:0000313" key="4">
    <source>
        <dbReference type="EMBL" id="GES95348.1"/>
    </source>
</evidence>
<organism evidence="4 5">
    <name type="scientific">Rhizophagus clarus</name>
    <dbReference type="NCBI Taxonomy" id="94130"/>
    <lineage>
        <taxon>Eukaryota</taxon>
        <taxon>Fungi</taxon>
        <taxon>Fungi incertae sedis</taxon>
        <taxon>Mucoromycota</taxon>
        <taxon>Glomeromycotina</taxon>
        <taxon>Glomeromycetes</taxon>
        <taxon>Glomerales</taxon>
        <taxon>Glomeraceae</taxon>
        <taxon>Rhizophagus</taxon>
    </lineage>
</organism>
<dbReference type="EMBL" id="BLAL01000242">
    <property type="protein sequence ID" value="GES95348.1"/>
    <property type="molecule type" value="Genomic_DNA"/>
</dbReference>
<feature type="domain" description="Protein kinase" evidence="3">
    <location>
        <begin position="684"/>
        <end position="965"/>
    </location>
</feature>
<keyword evidence="4" id="KW-0418">Kinase</keyword>
<gene>
    <name evidence="4" type="ORF">RCL2_002202200</name>
</gene>
<evidence type="ECO:0000313" key="5">
    <source>
        <dbReference type="Proteomes" id="UP000615446"/>
    </source>
</evidence>